<name>A0A521B0G0_9BACT</name>
<protein>
    <submittedName>
        <fullName evidence="2">Uncharacterized protein</fullName>
    </submittedName>
</protein>
<evidence type="ECO:0000256" key="1">
    <source>
        <dbReference type="SAM" id="Phobius"/>
    </source>
</evidence>
<accession>A0A521B0G0</accession>
<dbReference type="Proteomes" id="UP000317593">
    <property type="component" value="Unassembled WGS sequence"/>
</dbReference>
<dbReference type="EMBL" id="FXTH01000002">
    <property type="protein sequence ID" value="SMO40572.1"/>
    <property type="molecule type" value="Genomic_DNA"/>
</dbReference>
<proteinExistence type="predicted"/>
<feature type="transmembrane region" description="Helical" evidence="1">
    <location>
        <begin position="60"/>
        <end position="77"/>
    </location>
</feature>
<dbReference type="AlphaFoldDB" id="A0A521B0G0"/>
<reference evidence="2 3" key="1">
    <citation type="submission" date="2017-05" db="EMBL/GenBank/DDBJ databases">
        <authorList>
            <person name="Varghese N."/>
            <person name="Submissions S."/>
        </authorList>
    </citation>
    <scope>NUCLEOTIDE SEQUENCE [LARGE SCALE GENOMIC DNA]</scope>
    <source>
        <strain evidence="2 3">DSM 21194</strain>
    </source>
</reference>
<organism evidence="2 3">
    <name type="scientific">Fodinibius sediminis</name>
    <dbReference type="NCBI Taxonomy" id="1214077"/>
    <lineage>
        <taxon>Bacteria</taxon>
        <taxon>Pseudomonadati</taxon>
        <taxon>Balneolota</taxon>
        <taxon>Balneolia</taxon>
        <taxon>Balneolales</taxon>
        <taxon>Balneolaceae</taxon>
        <taxon>Fodinibius</taxon>
    </lineage>
</organism>
<evidence type="ECO:0000313" key="2">
    <source>
        <dbReference type="EMBL" id="SMO40572.1"/>
    </source>
</evidence>
<keyword evidence="1" id="KW-1133">Transmembrane helix</keyword>
<keyword evidence="3" id="KW-1185">Reference proteome</keyword>
<evidence type="ECO:0000313" key="3">
    <source>
        <dbReference type="Proteomes" id="UP000317593"/>
    </source>
</evidence>
<keyword evidence="1" id="KW-0472">Membrane</keyword>
<sequence>METFYLNRKEAAMIKPMFGYRPKPRKFNYPFRHHDPEKEKSRRERLQIKRNHKKYHQGRSVLMYALGLSLVIYIMYLL</sequence>
<keyword evidence="1" id="KW-0812">Transmembrane</keyword>
<gene>
    <name evidence="2" type="ORF">SAMN06265218_10253</name>
</gene>